<sequence length="163" mass="17632">MMVVGTCGAGGCWREKAGHGARRRRGGLAAREGSRRQNRRAGARGTGEAGRTRAVQREEEAPGSVDTPLTGVDTMLQTQGKIRQNRSSSVDTRSSSVDTRDNSQKPSGSIWDSVSTLVQGSVDTPLTGVDTMLQTQGKIRQNWSSSVDTRSNKTFNTKYDEDN</sequence>
<name>A0A843TZU4_COLES</name>
<proteinExistence type="predicted"/>
<evidence type="ECO:0000256" key="1">
    <source>
        <dbReference type="SAM" id="MobiDB-lite"/>
    </source>
</evidence>
<evidence type="ECO:0000313" key="3">
    <source>
        <dbReference type="Proteomes" id="UP000652761"/>
    </source>
</evidence>
<evidence type="ECO:0000313" key="2">
    <source>
        <dbReference type="EMBL" id="MQL76928.1"/>
    </source>
</evidence>
<accession>A0A843TZU4</accession>
<dbReference type="AlphaFoldDB" id="A0A843TZU4"/>
<dbReference type="Proteomes" id="UP000652761">
    <property type="component" value="Unassembled WGS sequence"/>
</dbReference>
<feature type="region of interest" description="Disordered" evidence="1">
    <location>
        <begin position="14"/>
        <end position="115"/>
    </location>
</feature>
<feature type="compositionally biased region" description="Low complexity" evidence="1">
    <location>
        <begin position="85"/>
        <end position="97"/>
    </location>
</feature>
<feature type="compositionally biased region" description="Polar residues" evidence="1">
    <location>
        <begin position="136"/>
        <end position="157"/>
    </location>
</feature>
<keyword evidence="3" id="KW-1185">Reference proteome</keyword>
<protein>
    <submittedName>
        <fullName evidence="2">Uncharacterized protein</fullName>
    </submittedName>
</protein>
<gene>
    <name evidence="2" type="ORF">Taro_009319</name>
</gene>
<feature type="region of interest" description="Disordered" evidence="1">
    <location>
        <begin position="136"/>
        <end position="163"/>
    </location>
</feature>
<organism evidence="2 3">
    <name type="scientific">Colocasia esculenta</name>
    <name type="common">Wild taro</name>
    <name type="synonym">Arum esculentum</name>
    <dbReference type="NCBI Taxonomy" id="4460"/>
    <lineage>
        <taxon>Eukaryota</taxon>
        <taxon>Viridiplantae</taxon>
        <taxon>Streptophyta</taxon>
        <taxon>Embryophyta</taxon>
        <taxon>Tracheophyta</taxon>
        <taxon>Spermatophyta</taxon>
        <taxon>Magnoliopsida</taxon>
        <taxon>Liliopsida</taxon>
        <taxon>Araceae</taxon>
        <taxon>Aroideae</taxon>
        <taxon>Colocasieae</taxon>
        <taxon>Colocasia</taxon>
    </lineage>
</organism>
<feature type="compositionally biased region" description="Polar residues" evidence="1">
    <location>
        <begin position="104"/>
        <end position="115"/>
    </location>
</feature>
<reference evidence="2" key="1">
    <citation type="submission" date="2017-07" db="EMBL/GenBank/DDBJ databases">
        <title>Taro Niue Genome Assembly and Annotation.</title>
        <authorList>
            <person name="Atibalentja N."/>
            <person name="Keating K."/>
            <person name="Fields C.J."/>
        </authorList>
    </citation>
    <scope>NUCLEOTIDE SEQUENCE</scope>
    <source>
        <strain evidence="2">Niue_2</strain>
        <tissue evidence="2">Leaf</tissue>
    </source>
</reference>
<dbReference type="EMBL" id="NMUH01000323">
    <property type="protein sequence ID" value="MQL76928.1"/>
    <property type="molecule type" value="Genomic_DNA"/>
</dbReference>
<comment type="caution">
    <text evidence="2">The sequence shown here is derived from an EMBL/GenBank/DDBJ whole genome shotgun (WGS) entry which is preliminary data.</text>
</comment>